<feature type="repeat" description="PPR" evidence="3">
    <location>
        <begin position="390"/>
        <end position="424"/>
    </location>
</feature>
<proteinExistence type="inferred from homology"/>
<evidence type="ECO:0000313" key="5">
    <source>
        <dbReference type="Proteomes" id="UP000743370"/>
    </source>
</evidence>
<evidence type="ECO:0000313" key="4">
    <source>
        <dbReference type="EMBL" id="KAG2377201.1"/>
    </source>
</evidence>
<comment type="similarity">
    <text evidence="1">Belongs to the PPR family. P subfamily.</text>
</comment>
<feature type="repeat" description="PPR" evidence="3">
    <location>
        <begin position="460"/>
        <end position="494"/>
    </location>
</feature>
<feature type="repeat" description="PPR" evidence="3">
    <location>
        <begin position="355"/>
        <end position="389"/>
    </location>
</feature>
<feature type="repeat" description="PPR" evidence="3">
    <location>
        <begin position="495"/>
        <end position="529"/>
    </location>
</feature>
<dbReference type="NCBIfam" id="TIGR00756">
    <property type="entry name" value="PPR"/>
    <property type="match status" value="9"/>
</dbReference>
<feature type="repeat" description="PPR" evidence="3">
    <location>
        <begin position="545"/>
        <end position="579"/>
    </location>
</feature>
<keyword evidence="2" id="KW-0677">Repeat</keyword>
<name>A0A8T0JMR1_PHAAN</name>
<dbReference type="Pfam" id="PF12854">
    <property type="entry name" value="PPR_1"/>
    <property type="match status" value="3"/>
</dbReference>
<organism evidence="4 5">
    <name type="scientific">Phaseolus angularis</name>
    <name type="common">Azuki bean</name>
    <name type="synonym">Vigna angularis</name>
    <dbReference type="NCBI Taxonomy" id="3914"/>
    <lineage>
        <taxon>Eukaryota</taxon>
        <taxon>Viridiplantae</taxon>
        <taxon>Streptophyta</taxon>
        <taxon>Embryophyta</taxon>
        <taxon>Tracheophyta</taxon>
        <taxon>Spermatophyta</taxon>
        <taxon>Magnoliopsida</taxon>
        <taxon>eudicotyledons</taxon>
        <taxon>Gunneridae</taxon>
        <taxon>Pentapetalae</taxon>
        <taxon>rosids</taxon>
        <taxon>fabids</taxon>
        <taxon>Fabales</taxon>
        <taxon>Fabaceae</taxon>
        <taxon>Papilionoideae</taxon>
        <taxon>50 kb inversion clade</taxon>
        <taxon>NPAAA clade</taxon>
        <taxon>indigoferoid/millettioid clade</taxon>
        <taxon>Phaseoleae</taxon>
        <taxon>Vigna</taxon>
    </lineage>
</organism>
<dbReference type="AlphaFoldDB" id="A0A8T0JMR1"/>
<feature type="repeat" description="PPR" evidence="3">
    <location>
        <begin position="425"/>
        <end position="459"/>
    </location>
</feature>
<dbReference type="Pfam" id="PF13812">
    <property type="entry name" value="PPR_3"/>
    <property type="match status" value="1"/>
</dbReference>
<dbReference type="PANTHER" id="PTHR47933">
    <property type="entry name" value="PENTATRICOPEPTIDE REPEAT-CONTAINING PROTEIN 1, MITOCHONDRIAL"/>
    <property type="match status" value="1"/>
</dbReference>
<reference evidence="4 5" key="1">
    <citation type="submission" date="2020-05" db="EMBL/GenBank/DDBJ databases">
        <title>Vigna angularis (adzuki bean) Var. LongXiaoDou No. 4 denovo assembly.</title>
        <authorList>
            <person name="Xiang H."/>
        </authorList>
    </citation>
    <scope>NUCLEOTIDE SEQUENCE [LARGE SCALE GENOMIC DNA]</scope>
    <source>
        <tissue evidence="4">Leaf</tissue>
    </source>
</reference>
<dbReference type="PANTHER" id="PTHR47933:SF32">
    <property type="entry name" value="OS06G0152500 PROTEIN"/>
    <property type="match status" value="1"/>
</dbReference>
<feature type="repeat" description="PPR" evidence="3">
    <location>
        <begin position="320"/>
        <end position="354"/>
    </location>
</feature>
<feature type="repeat" description="PPR" evidence="3">
    <location>
        <begin position="257"/>
        <end position="291"/>
    </location>
</feature>
<protein>
    <submittedName>
        <fullName evidence="4">Pentatricopeptide repeat-containing protein</fullName>
    </submittedName>
</protein>
<evidence type="ECO:0000256" key="2">
    <source>
        <dbReference type="ARBA" id="ARBA00022737"/>
    </source>
</evidence>
<dbReference type="Pfam" id="PF13041">
    <property type="entry name" value="PPR_2"/>
    <property type="match status" value="2"/>
</dbReference>
<dbReference type="Proteomes" id="UP000743370">
    <property type="component" value="Unassembled WGS sequence"/>
</dbReference>
<evidence type="ECO:0000256" key="3">
    <source>
        <dbReference type="PROSITE-ProRule" id="PRU00708"/>
    </source>
</evidence>
<feature type="repeat" description="PPR" evidence="3">
    <location>
        <begin position="580"/>
        <end position="614"/>
    </location>
</feature>
<accession>A0A8T0JMR1</accession>
<comment type="caution">
    <text evidence="4">The sequence shown here is derived from an EMBL/GenBank/DDBJ whole genome shotgun (WGS) entry which is preliminary data.</text>
</comment>
<evidence type="ECO:0000256" key="1">
    <source>
        <dbReference type="ARBA" id="ARBA00007626"/>
    </source>
</evidence>
<sequence length="696" mass="78140">MVFPKPKHHRRYFSATTLCSSSSSSSNDAFVGERAIVYLKRHPQMLPSLSPRFTPQAASYVLLHSQSNRGILLKFLSWAQAQAQAQDQAHTFLTPHCKCLAIHILTRFKLYNTAHSLAATLIDHTAADLFRHLHDTYYLCNSSSAVTAAGAFDLVVKSLSRLDFPDKALAVLRLATRHGFALAVLSHNAILHALLRRQHHKNSLRQAEQLFRDMIRNGVSPNVYTYNIMIRGVVDRGDLEKGFGFMREMEREGVSPTVVTYNTLIDACCKRRRVKEAMVLLRVMAARGVVANLISYNSVINGLFAMEILDQMRVRGLRPNERTYTTLIDGFCRKGLLNDAYRVLSEMIVSGFSPSVVTYNALVHGYCFLGRVEEAVGILKGMVERGLFPDVVSYSTVIAGFCRERELGKAFRMKEEMVEKGVMPDGITYSSLIEGLCLQHKLVEAFDLFREMLQMGLPPDEVTYTSLINAHCVEGELSKALRLHDEMMQRGFLPDDVTYSVLINGLNKKARTKEAKRLLLKLFYEESVPNHVTYNTLIENCSNNEFKSVVGLVKGFCMKGLMNEADQVLKTMLQRNHKPNVAIHNLIIHGHCRSGNVHKAYKMYTELEHHGFVSHTVTVIALVKALSRKGMNDELSQVLRNVWRSCKLNDAEVAKVLVEVNFKEGNMDAVLNVLTEMAKDGLLPNGGMHSFAPGST</sequence>
<dbReference type="EMBL" id="JABFOF010000010">
    <property type="protein sequence ID" value="KAG2377201.1"/>
    <property type="molecule type" value="Genomic_DNA"/>
</dbReference>
<dbReference type="InterPro" id="IPR002885">
    <property type="entry name" value="PPR_rpt"/>
</dbReference>
<dbReference type="PROSITE" id="PS51375">
    <property type="entry name" value="PPR"/>
    <property type="match status" value="10"/>
</dbReference>
<dbReference type="GO" id="GO:0003729">
    <property type="term" value="F:mRNA binding"/>
    <property type="evidence" value="ECO:0007669"/>
    <property type="project" value="TreeGrafter"/>
</dbReference>
<dbReference type="Gene3D" id="1.25.40.10">
    <property type="entry name" value="Tetratricopeptide repeat domain"/>
    <property type="match status" value="4"/>
</dbReference>
<dbReference type="InterPro" id="IPR051240">
    <property type="entry name" value="Mito_RNA-Proc/Resp"/>
</dbReference>
<gene>
    <name evidence="4" type="ORF">HKW66_Vig0251850</name>
</gene>
<feature type="repeat" description="PPR" evidence="3">
    <location>
        <begin position="222"/>
        <end position="256"/>
    </location>
</feature>
<dbReference type="InterPro" id="IPR011990">
    <property type="entry name" value="TPR-like_helical_dom_sf"/>
</dbReference>